<gene>
    <name evidence="1" type="primary">PLEST011840</name>
    <name evidence="1" type="ORF">PLESTB_000224800</name>
</gene>
<accession>A0A9W6BDD2</accession>
<evidence type="ECO:0000313" key="2">
    <source>
        <dbReference type="Proteomes" id="UP001165080"/>
    </source>
</evidence>
<organism evidence="1 2">
    <name type="scientific">Pleodorina starrii</name>
    <dbReference type="NCBI Taxonomy" id="330485"/>
    <lineage>
        <taxon>Eukaryota</taxon>
        <taxon>Viridiplantae</taxon>
        <taxon>Chlorophyta</taxon>
        <taxon>core chlorophytes</taxon>
        <taxon>Chlorophyceae</taxon>
        <taxon>CS clade</taxon>
        <taxon>Chlamydomonadales</taxon>
        <taxon>Volvocaceae</taxon>
        <taxon>Pleodorina</taxon>
    </lineage>
</organism>
<protein>
    <submittedName>
        <fullName evidence="1">Uncharacterized protein</fullName>
    </submittedName>
</protein>
<keyword evidence="2" id="KW-1185">Reference proteome</keyword>
<dbReference type="OrthoDB" id="195015at2759"/>
<dbReference type="EMBL" id="BRXU01000002">
    <property type="protein sequence ID" value="GLC49491.1"/>
    <property type="molecule type" value="Genomic_DNA"/>
</dbReference>
<dbReference type="Proteomes" id="UP001165080">
    <property type="component" value="Unassembled WGS sequence"/>
</dbReference>
<sequence>MNWLSSRITASTRATLEPSIGASLILPILWAEETSEISAVQAATFRGGVYRTHRVTAALHAVSYPAGAVLAVLARC</sequence>
<reference evidence="1 2" key="1">
    <citation type="journal article" date="2023" name="Commun. Biol.">
        <title>Reorganization of the ancestral sex-determining regions during the evolution of trioecy in Pleodorina starrii.</title>
        <authorList>
            <person name="Takahashi K."/>
            <person name="Suzuki S."/>
            <person name="Kawai-Toyooka H."/>
            <person name="Yamamoto K."/>
            <person name="Hamaji T."/>
            <person name="Ootsuki R."/>
            <person name="Yamaguchi H."/>
            <person name="Kawachi M."/>
            <person name="Higashiyama T."/>
            <person name="Nozaki H."/>
        </authorList>
    </citation>
    <scope>NUCLEOTIDE SEQUENCE [LARGE SCALE GENOMIC DNA]</scope>
    <source>
        <strain evidence="1 2">NIES-4479</strain>
    </source>
</reference>
<comment type="caution">
    <text evidence="1">The sequence shown here is derived from an EMBL/GenBank/DDBJ whole genome shotgun (WGS) entry which is preliminary data.</text>
</comment>
<dbReference type="AlphaFoldDB" id="A0A9W6BDD2"/>
<evidence type="ECO:0000313" key="1">
    <source>
        <dbReference type="EMBL" id="GLC49491.1"/>
    </source>
</evidence>
<proteinExistence type="predicted"/>
<name>A0A9W6BDD2_9CHLO</name>